<dbReference type="AlphaFoldDB" id="A0A412DIY4"/>
<protein>
    <submittedName>
        <fullName evidence="2">DUF2500 family protein</fullName>
    </submittedName>
</protein>
<keyword evidence="1" id="KW-0812">Transmembrane</keyword>
<reference evidence="2 3" key="1">
    <citation type="submission" date="2018-08" db="EMBL/GenBank/DDBJ databases">
        <title>A genome reference for cultivated species of the human gut microbiota.</title>
        <authorList>
            <person name="Zou Y."/>
            <person name="Xue W."/>
            <person name="Luo G."/>
        </authorList>
    </citation>
    <scope>NUCLEOTIDE SEQUENCE [LARGE SCALE GENOMIC DNA]</scope>
    <source>
        <strain evidence="2 3">AF26-20BH</strain>
    </source>
</reference>
<evidence type="ECO:0000313" key="2">
    <source>
        <dbReference type="EMBL" id="RGR11804.1"/>
    </source>
</evidence>
<gene>
    <name evidence="2" type="ORF">DWY65_11630</name>
</gene>
<feature type="transmembrane region" description="Helical" evidence="1">
    <location>
        <begin position="90"/>
        <end position="109"/>
    </location>
</feature>
<feature type="transmembrane region" description="Helical" evidence="1">
    <location>
        <begin position="29"/>
        <end position="52"/>
    </location>
</feature>
<dbReference type="EMBL" id="QRTW01000020">
    <property type="protein sequence ID" value="RGR11804.1"/>
    <property type="molecule type" value="Genomic_DNA"/>
</dbReference>
<accession>A0A412DIY4</accession>
<evidence type="ECO:0000313" key="3">
    <source>
        <dbReference type="Proteomes" id="UP000283310"/>
    </source>
</evidence>
<keyword evidence="1" id="KW-1133">Transmembrane helix</keyword>
<evidence type="ECO:0000256" key="1">
    <source>
        <dbReference type="SAM" id="Phobius"/>
    </source>
</evidence>
<sequence length="204" mass="23187">MRNAVCENLQCHFYFYICRKIQIKAMGILFIKILRIFVVLAVLFSGTMGYVISEKTLAVWWIPVGVALAAGMLTLPLYRKWIWLMTVENGIVNVLCHLVCVGSFCYVLFLSGNNLLADADEYEVTVTVLDKRMEQHEKRRKVGKHRYVSDGMRYEYYLEVAFDNGTVKTLHVSRAVYRNAQKGQPKALSLSQGGLGLPVIKQGI</sequence>
<feature type="transmembrane region" description="Helical" evidence="1">
    <location>
        <begin position="58"/>
        <end position="78"/>
    </location>
</feature>
<comment type="caution">
    <text evidence="2">The sequence shown here is derived from an EMBL/GenBank/DDBJ whole genome shotgun (WGS) entry which is preliminary data.</text>
</comment>
<keyword evidence="1" id="KW-0472">Membrane</keyword>
<name>A0A412DIY4_BACSE</name>
<dbReference type="RefSeq" id="WP_117904170.1">
    <property type="nucleotide sequence ID" value="NZ_JADNPL010000020.1"/>
</dbReference>
<dbReference type="Proteomes" id="UP000283310">
    <property type="component" value="Unassembled WGS sequence"/>
</dbReference>
<organism evidence="2 3">
    <name type="scientific">Bacteroides stercoris</name>
    <dbReference type="NCBI Taxonomy" id="46506"/>
    <lineage>
        <taxon>Bacteria</taxon>
        <taxon>Pseudomonadati</taxon>
        <taxon>Bacteroidota</taxon>
        <taxon>Bacteroidia</taxon>
        <taxon>Bacteroidales</taxon>
        <taxon>Bacteroidaceae</taxon>
        <taxon>Bacteroides</taxon>
    </lineage>
</organism>
<proteinExistence type="predicted"/>